<sequence length="327" mass="36044">MCSINFLSNHPDLSSQDLQVKSAPPAKPTEGAHDDPSIILNSLQRRSVAPQVRESSNVRMVKTSEYFDSAPQLPPLFVTSTLPPHKFCVSENLLTHVSPPLFSQDVNTNVSPVTVVSLATTPPVISMPFGVSSFSDSPSTVMSQDNPAHHMMPFFTNAHKVYVDQPNVGVMASLINGPMNVPTQSLPAPSMQQSQYSGPVFTEEFDFEAMNEKFNKEELWGYLGKVKGRDTAADQNMSGRDGLGIKPAYKKDEFFDTISSSLNRGAGNRRNKYQNHPNINNLSSYQWPRGIHESYAYGGFRNHTPSSEGGYGFDGRGYGRNMPFNSN</sequence>
<dbReference type="GO" id="GO:0033962">
    <property type="term" value="P:P-body assembly"/>
    <property type="evidence" value="ECO:0007669"/>
    <property type="project" value="TreeGrafter"/>
</dbReference>
<evidence type="ECO:0000313" key="5">
    <source>
        <dbReference type="EnsemblPlants" id="Kaladp0067s0015.4.v1.1"/>
    </source>
</evidence>
<feature type="domain" description="DFDF" evidence="3">
    <location>
        <begin position="193"/>
        <end position="229"/>
    </location>
</feature>
<dbReference type="PANTHER" id="PTHR13586">
    <property type="entry name" value="SCD6 PROTEIN-RELATED"/>
    <property type="match status" value="1"/>
</dbReference>
<reference evidence="5" key="1">
    <citation type="submission" date="2021-01" db="UniProtKB">
        <authorList>
            <consortium name="EnsemblPlants"/>
        </authorList>
    </citation>
    <scope>IDENTIFICATION</scope>
</reference>
<dbReference type="InterPro" id="IPR019050">
    <property type="entry name" value="FDF_dom"/>
</dbReference>
<dbReference type="GO" id="GO:0034063">
    <property type="term" value="P:stress granule assembly"/>
    <property type="evidence" value="ECO:0007669"/>
    <property type="project" value="TreeGrafter"/>
</dbReference>
<evidence type="ECO:0000259" key="3">
    <source>
        <dbReference type="PROSITE" id="PS51512"/>
    </source>
</evidence>
<accession>A0A7N0UG23</accession>
<evidence type="ECO:0000259" key="4">
    <source>
        <dbReference type="PROSITE" id="PS51513"/>
    </source>
</evidence>
<dbReference type="InterPro" id="IPR025761">
    <property type="entry name" value="FFD_box"/>
</dbReference>
<dbReference type="SMART" id="SM01199">
    <property type="entry name" value="FDF"/>
    <property type="match status" value="1"/>
</dbReference>
<dbReference type="AlphaFoldDB" id="A0A7N0UG23"/>
<dbReference type="Gramene" id="Kaladp0067s0015.4.v1.1">
    <property type="protein sequence ID" value="Kaladp0067s0015.4.v1.1"/>
    <property type="gene ID" value="Kaladp0067s0015.v1.1"/>
</dbReference>
<feature type="region of interest" description="Disordered" evidence="2">
    <location>
        <begin position="14"/>
        <end position="36"/>
    </location>
</feature>
<feature type="short sequence motif" description="FFD box" evidence="1">
    <location>
        <begin position="247"/>
        <end position="262"/>
    </location>
</feature>
<feature type="domain" description="FFD box profile" evidence="4">
    <location>
        <begin position="247"/>
        <end position="262"/>
    </location>
</feature>
<dbReference type="GO" id="GO:0000932">
    <property type="term" value="C:P-body"/>
    <property type="evidence" value="ECO:0007669"/>
    <property type="project" value="TreeGrafter"/>
</dbReference>
<evidence type="ECO:0000256" key="2">
    <source>
        <dbReference type="SAM" id="MobiDB-lite"/>
    </source>
</evidence>
<dbReference type="PANTHER" id="PTHR13586:SF23">
    <property type="entry name" value="DECAPPING 5-LIKE PROTEIN-RELATED"/>
    <property type="match status" value="1"/>
</dbReference>
<proteinExistence type="predicted"/>
<dbReference type="Proteomes" id="UP000594263">
    <property type="component" value="Unplaced"/>
</dbReference>
<dbReference type="EnsemblPlants" id="Kaladp0067s0015.4.v1.1">
    <property type="protein sequence ID" value="Kaladp0067s0015.4.v1.1"/>
    <property type="gene ID" value="Kaladp0067s0015.v1.1"/>
</dbReference>
<evidence type="ECO:0000256" key="1">
    <source>
        <dbReference type="PROSITE-ProRule" id="PRU00846"/>
    </source>
</evidence>
<organism evidence="5 6">
    <name type="scientific">Kalanchoe fedtschenkoi</name>
    <name type="common">Lavender scallops</name>
    <name type="synonym">South American air plant</name>
    <dbReference type="NCBI Taxonomy" id="63787"/>
    <lineage>
        <taxon>Eukaryota</taxon>
        <taxon>Viridiplantae</taxon>
        <taxon>Streptophyta</taxon>
        <taxon>Embryophyta</taxon>
        <taxon>Tracheophyta</taxon>
        <taxon>Spermatophyta</taxon>
        <taxon>Magnoliopsida</taxon>
        <taxon>eudicotyledons</taxon>
        <taxon>Gunneridae</taxon>
        <taxon>Pentapetalae</taxon>
        <taxon>Saxifragales</taxon>
        <taxon>Crassulaceae</taxon>
        <taxon>Kalanchoe</taxon>
    </lineage>
</organism>
<name>A0A7N0UG23_KALFE</name>
<keyword evidence="6" id="KW-1185">Reference proteome</keyword>
<dbReference type="InterPro" id="IPR025762">
    <property type="entry name" value="DFDF"/>
</dbReference>
<dbReference type="GO" id="GO:0003729">
    <property type="term" value="F:mRNA binding"/>
    <property type="evidence" value="ECO:0007669"/>
    <property type="project" value="TreeGrafter"/>
</dbReference>
<protein>
    <submittedName>
        <fullName evidence="5">Uncharacterized protein</fullName>
    </submittedName>
</protein>
<dbReference type="PROSITE" id="PS51512">
    <property type="entry name" value="DFDF"/>
    <property type="match status" value="1"/>
</dbReference>
<dbReference type="Pfam" id="PF09532">
    <property type="entry name" value="FDF"/>
    <property type="match status" value="1"/>
</dbReference>
<dbReference type="PROSITE" id="PS51513">
    <property type="entry name" value="FFD"/>
    <property type="match status" value="1"/>
</dbReference>
<evidence type="ECO:0000313" key="6">
    <source>
        <dbReference type="Proteomes" id="UP000594263"/>
    </source>
</evidence>